<evidence type="ECO:0000313" key="1">
    <source>
        <dbReference type="EMBL" id="CAN79721.1"/>
    </source>
</evidence>
<reference evidence="1" key="1">
    <citation type="journal article" date="2007" name="PLoS ONE">
        <title>The first genome sequence of an elite grapevine cultivar (Pinot noir Vitis vinifera L.): coping with a highly heterozygous genome.</title>
        <authorList>
            <person name="Velasco R."/>
            <person name="Zharkikh A."/>
            <person name="Troggio M."/>
            <person name="Cartwright D.A."/>
            <person name="Cestaro A."/>
            <person name="Pruss D."/>
            <person name="Pindo M."/>
            <person name="FitzGerald L.M."/>
            <person name="Vezzulli S."/>
            <person name="Reid J."/>
            <person name="Malacarne G."/>
            <person name="Iliev D."/>
            <person name="Coppola G."/>
            <person name="Wardell B."/>
            <person name="Micheletti D."/>
            <person name="Macalma T."/>
            <person name="Facci M."/>
            <person name="Mitchell J.T."/>
            <person name="Perazzolli M."/>
            <person name="Eldredge G."/>
            <person name="Gatto P."/>
            <person name="Oyzerski R."/>
            <person name="Moretto M."/>
            <person name="Gutin N."/>
            <person name="Stefanini M."/>
            <person name="Chen Y."/>
            <person name="Segala C."/>
            <person name="Davenport C."/>
            <person name="Dematte L."/>
            <person name="Mraz A."/>
            <person name="Battilana J."/>
            <person name="Stormo K."/>
            <person name="Costa F."/>
            <person name="Tao Q."/>
            <person name="Si-Ammour A."/>
            <person name="Harkins T."/>
            <person name="Lackey A."/>
            <person name="Perbost C."/>
            <person name="Taillon B."/>
            <person name="Stella A."/>
            <person name="Solovyev V."/>
            <person name="Fawcett J.A."/>
            <person name="Sterck L."/>
            <person name="Vandepoele K."/>
            <person name="Grando S.M."/>
            <person name="Toppo S."/>
            <person name="Moser C."/>
            <person name="Lanchbury J."/>
            <person name="Bogden R."/>
            <person name="Skolnick M."/>
            <person name="Sgaramella V."/>
            <person name="Bhatnagar S.K."/>
            <person name="Fontana P."/>
            <person name="Gutin A."/>
            <person name="Van de Peer Y."/>
            <person name="Salamini F."/>
            <person name="Viola R."/>
        </authorList>
    </citation>
    <scope>NUCLEOTIDE SEQUENCE</scope>
</reference>
<sequence>MARRQKVWDSNPLGSNLFGEVHCSTFDLHCGALTPLTRVDQAIYRGKIVDFLDIYPEKSSGRYFCKKNRVDTLRHTIFSSLVETWLREGTRVTRGISVKPAPHLPPNC</sequence>
<gene>
    <name evidence="1" type="ORF">VITISV_017864</name>
</gene>
<protein>
    <submittedName>
        <fullName evidence="1">Uncharacterized protein</fullName>
    </submittedName>
</protein>
<accession>A5C606</accession>
<dbReference type="AlphaFoldDB" id="A5C606"/>
<proteinExistence type="predicted"/>
<dbReference type="EMBL" id="AM483561">
    <property type="protein sequence ID" value="CAN79721.1"/>
    <property type="molecule type" value="Genomic_DNA"/>
</dbReference>
<name>A5C606_VITVI</name>
<organism evidence="1">
    <name type="scientific">Vitis vinifera</name>
    <name type="common">Grape</name>
    <dbReference type="NCBI Taxonomy" id="29760"/>
    <lineage>
        <taxon>Eukaryota</taxon>
        <taxon>Viridiplantae</taxon>
        <taxon>Streptophyta</taxon>
        <taxon>Embryophyta</taxon>
        <taxon>Tracheophyta</taxon>
        <taxon>Spermatophyta</taxon>
        <taxon>Magnoliopsida</taxon>
        <taxon>eudicotyledons</taxon>
        <taxon>Gunneridae</taxon>
        <taxon>Pentapetalae</taxon>
        <taxon>rosids</taxon>
        <taxon>Vitales</taxon>
        <taxon>Vitaceae</taxon>
        <taxon>Viteae</taxon>
        <taxon>Vitis</taxon>
    </lineage>
</organism>